<gene>
    <name evidence="2" type="ORF">C8A03DRAFT_30385</name>
</gene>
<feature type="compositionally biased region" description="Low complexity" evidence="1">
    <location>
        <begin position="567"/>
        <end position="588"/>
    </location>
</feature>
<feature type="compositionally biased region" description="Low complexity" evidence="1">
    <location>
        <begin position="390"/>
        <end position="404"/>
    </location>
</feature>
<evidence type="ECO:0000256" key="1">
    <source>
        <dbReference type="SAM" id="MobiDB-lite"/>
    </source>
</evidence>
<feature type="region of interest" description="Disordered" evidence="1">
    <location>
        <begin position="230"/>
        <end position="280"/>
    </location>
</feature>
<feature type="compositionally biased region" description="Low complexity" evidence="1">
    <location>
        <begin position="22"/>
        <end position="31"/>
    </location>
</feature>
<reference evidence="2" key="1">
    <citation type="journal article" date="2023" name="Mol. Phylogenet. Evol.">
        <title>Genome-scale phylogeny and comparative genomics of the fungal order Sordariales.</title>
        <authorList>
            <person name="Hensen N."/>
            <person name="Bonometti L."/>
            <person name="Westerberg I."/>
            <person name="Brannstrom I.O."/>
            <person name="Guillou S."/>
            <person name="Cros-Aarteil S."/>
            <person name="Calhoun S."/>
            <person name="Haridas S."/>
            <person name="Kuo A."/>
            <person name="Mondo S."/>
            <person name="Pangilinan J."/>
            <person name="Riley R."/>
            <person name="LaButti K."/>
            <person name="Andreopoulos B."/>
            <person name="Lipzen A."/>
            <person name="Chen C."/>
            <person name="Yan M."/>
            <person name="Daum C."/>
            <person name="Ng V."/>
            <person name="Clum A."/>
            <person name="Steindorff A."/>
            <person name="Ohm R.A."/>
            <person name="Martin F."/>
            <person name="Silar P."/>
            <person name="Natvig D.O."/>
            <person name="Lalanne C."/>
            <person name="Gautier V."/>
            <person name="Ament-Velasquez S.L."/>
            <person name="Kruys A."/>
            <person name="Hutchinson M.I."/>
            <person name="Powell A.J."/>
            <person name="Barry K."/>
            <person name="Miller A.N."/>
            <person name="Grigoriev I.V."/>
            <person name="Debuchy R."/>
            <person name="Gladieux P."/>
            <person name="Hiltunen Thoren M."/>
            <person name="Johannesson H."/>
        </authorList>
    </citation>
    <scope>NUCLEOTIDE SEQUENCE</scope>
    <source>
        <strain evidence="2">CBS 532.94</strain>
    </source>
</reference>
<accession>A0AAN7CG17</accession>
<feature type="compositionally biased region" description="Polar residues" evidence="1">
    <location>
        <begin position="625"/>
        <end position="639"/>
    </location>
</feature>
<evidence type="ECO:0000313" key="3">
    <source>
        <dbReference type="Proteomes" id="UP001303760"/>
    </source>
</evidence>
<name>A0AAN7CG17_9PEZI</name>
<dbReference type="EMBL" id="MU860022">
    <property type="protein sequence ID" value="KAK4241409.1"/>
    <property type="molecule type" value="Genomic_DNA"/>
</dbReference>
<protein>
    <submittedName>
        <fullName evidence="2">Uncharacterized protein</fullName>
    </submittedName>
</protein>
<proteinExistence type="predicted"/>
<evidence type="ECO:0000313" key="2">
    <source>
        <dbReference type="EMBL" id="KAK4241409.1"/>
    </source>
</evidence>
<feature type="region of interest" description="Disordered" evidence="1">
    <location>
        <begin position="482"/>
        <end position="511"/>
    </location>
</feature>
<feature type="region of interest" description="Disordered" evidence="1">
    <location>
        <begin position="326"/>
        <end position="421"/>
    </location>
</feature>
<feature type="compositionally biased region" description="Polar residues" evidence="1">
    <location>
        <begin position="482"/>
        <end position="494"/>
    </location>
</feature>
<feature type="compositionally biased region" description="Acidic residues" evidence="1">
    <location>
        <begin position="237"/>
        <end position="260"/>
    </location>
</feature>
<sequence>MAEMAPPVDNDSKSAVTAPRTQNQDQQQSQNGCAITDISPTDQVLGLQDGRPNEASLQSATAVQITAAPGPAAAVAAGPTPNAGHAPPTTYLQPLGLLQGTLGRLYPNQEHMLKLLDIHNSEKCNWELPCKVMKPADPTRKGMSHVFGRNKNCTRAIPPHVWLTLCRRHYQRARYRDQRDYEARVTQLIEIQVLRIELWSQENLHNNTPENGVVRGWTLALRKRAKDQLEKDRAEAEAEVEVEEEEEEEVKEQPSSDEEVKEGVVNTDGEEGPAPPPGPIRVPEWVLQWLGPHRTTAEIQQILIRLHHEIDTCIIRGFPDIEILPEITGENAKPKTMRKRQRDQDEQGEPSEPQQRRRRTENRPAQPRPPLAPRAPGHTVPDVWPHPSMAAQGLAAGPLPALQGNPYPETAPSRRVSGLHQRSVSDAAMYGMPSAGHAGQHGAQYPCYYQQPVPLAGRDFGRPATSHLGQNVPYDGWYQTQQPRHQLHPNNDQQPGPLAARDFGRPATSQLGQNLPYDVWYPTQHSLHQQQPSNDHNPRPLAVRDLGRPAASQLGQNAFYDTWYQMQQPRHQHQQQQQQPVQPVQTMQPPAPLEPPYPGVGPALNTLSAYGYGAGGQNIDPRLSQPGTQQSGAAPSANEQPGADDSRLYGTGDE</sequence>
<feature type="region of interest" description="Disordered" evidence="1">
    <location>
        <begin position="1"/>
        <end position="60"/>
    </location>
</feature>
<keyword evidence="3" id="KW-1185">Reference proteome</keyword>
<organism evidence="2 3">
    <name type="scientific">Achaetomium macrosporum</name>
    <dbReference type="NCBI Taxonomy" id="79813"/>
    <lineage>
        <taxon>Eukaryota</taxon>
        <taxon>Fungi</taxon>
        <taxon>Dikarya</taxon>
        <taxon>Ascomycota</taxon>
        <taxon>Pezizomycotina</taxon>
        <taxon>Sordariomycetes</taxon>
        <taxon>Sordariomycetidae</taxon>
        <taxon>Sordariales</taxon>
        <taxon>Chaetomiaceae</taxon>
        <taxon>Achaetomium</taxon>
    </lineage>
</organism>
<feature type="region of interest" description="Disordered" evidence="1">
    <location>
        <begin position="567"/>
        <end position="654"/>
    </location>
</feature>
<reference evidence="2" key="2">
    <citation type="submission" date="2023-05" db="EMBL/GenBank/DDBJ databases">
        <authorList>
            <consortium name="Lawrence Berkeley National Laboratory"/>
            <person name="Steindorff A."/>
            <person name="Hensen N."/>
            <person name="Bonometti L."/>
            <person name="Westerberg I."/>
            <person name="Brannstrom I.O."/>
            <person name="Guillou S."/>
            <person name="Cros-Aarteil S."/>
            <person name="Calhoun S."/>
            <person name="Haridas S."/>
            <person name="Kuo A."/>
            <person name="Mondo S."/>
            <person name="Pangilinan J."/>
            <person name="Riley R."/>
            <person name="Labutti K."/>
            <person name="Andreopoulos B."/>
            <person name="Lipzen A."/>
            <person name="Chen C."/>
            <person name="Yanf M."/>
            <person name="Daum C."/>
            <person name="Ng V."/>
            <person name="Clum A."/>
            <person name="Ohm R."/>
            <person name="Martin F."/>
            <person name="Silar P."/>
            <person name="Natvig D."/>
            <person name="Lalanne C."/>
            <person name="Gautier V."/>
            <person name="Ament-Velasquez S.L."/>
            <person name="Kruys A."/>
            <person name="Hutchinson M.I."/>
            <person name="Powell A.J."/>
            <person name="Barry K."/>
            <person name="Miller A.N."/>
            <person name="Grigoriev I.V."/>
            <person name="Debuchy R."/>
            <person name="Gladieux P."/>
            <person name="Thoren M.H."/>
            <person name="Johannesson H."/>
        </authorList>
    </citation>
    <scope>NUCLEOTIDE SEQUENCE</scope>
    <source>
        <strain evidence="2">CBS 532.94</strain>
    </source>
</reference>
<dbReference type="AlphaFoldDB" id="A0AAN7CG17"/>
<feature type="compositionally biased region" description="Pro residues" evidence="1">
    <location>
        <begin position="589"/>
        <end position="599"/>
    </location>
</feature>
<dbReference type="Proteomes" id="UP001303760">
    <property type="component" value="Unassembled WGS sequence"/>
</dbReference>
<comment type="caution">
    <text evidence="2">The sequence shown here is derived from an EMBL/GenBank/DDBJ whole genome shotgun (WGS) entry which is preliminary data.</text>
</comment>